<dbReference type="GO" id="GO:0005634">
    <property type="term" value="C:nucleus"/>
    <property type="evidence" value="ECO:0007669"/>
    <property type="project" value="TreeGrafter"/>
</dbReference>
<dbReference type="GO" id="GO:0043138">
    <property type="term" value="F:3'-5' DNA helicase activity"/>
    <property type="evidence" value="ECO:0007669"/>
    <property type="project" value="TreeGrafter"/>
</dbReference>
<dbReference type="GO" id="GO:0000724">
    <property type="term" value="P:double-strand break repair via homologous recombination"/>
    <property type="evidence" value="ECO:0007669"/>
    <property type="project" value="TreeGrafter"/>
</dbReference>
<evidence type="ECO:0000256" key="4">
    <source>
        <dbReference type="ARBA" id="ARBA00022840"/>
    </source>
</evidence>
<evidence type="ECO:0000256" key="3">
    <source>
        <dbReference type="ARBA" id="ARBA00022806"/>
    </source>
</evidence>
<organism evidence="8 9">
    <name type="scientific">Malassezia pachydermatis</name>
    <dbReference type="NCBI Taxonomy" id="77020"/>
    <lineage>
        <taxon>Eukaryota</taxon>
        <taxon>Fungi</taxon>
        <taxon>Dikarya</taxon>
        <taxon>Basidiomycota</taxon>
        <taxon>Ustilaginomycotina</taxon>
        <taxon>Malasseziomycetes</taxon>
        <taxon>Malasseziales</taxon>
        <taxon>Malasseziaceae</taxon>
        <taxon>Malassezia</taxon>
    </lineage>
</organism>
<dbReference type="GO" id="GO:0003677">
    <property type="term" value="F:DNA binding"/>
    <property type="evidence" value="ECO:0007669"/>
    <property type="project" value="InterPro"/>
</dbReference>
<dbReference type="AlphaFoldDB" id="A0A0M9VNN9"/>
<sequence>MGTPPIHLHQALHGLEATRQGPTVWPPKARHFIMSWILGRVPASDVFLWMDHAMAVELLSFLRLFLLVVRLTRAFLPSTASSSQDHQMFHVLEADCARALETFFAPRPELIAPSTLTHEQQRFVDCPVTRSDLIRVQAYAGTGKTLSLLAFAAKRPRHRFLYITFNVAAAKSARERFTSNVDCHTMHSVALRHTTLPEGQTLGNLRPRDVVSLFQKQLPTGHSTKPTEAGRSNTLAPTTVACYILKTLDRFIQSTDHVVRPDTHVPKSMTKATDLDPADVSEMAQRLWYMIVEGKTPQGKAVVCPHDAYVKQLQLQGGLAPRVFTSYNALLLDEAQDLSACQTELLLGARGHCAVIVVGDVHQKIYGFRGGSAKAFHERLYPSTKTFQLTKSFRFGPEVARIATQILRLKAPPPWYQEQSMGVWPRPRLTGHDHDEVFVRPSVMPKPYTCVYRTNALLARDMLQLAVTLPASESMYLKMSQTFTVQALTLLLRDAHRLYHNQPDAVSHTSPLRDFISWKELTEHVEAEEGGNTKLHLVLSLEELISAPDFMERVDGLRGKFCAKEEDAAVILTTVHQAKGLEWDCVVVADDFSPTLQACVPGALRPQVAQWLAQDELNHMRTLILPPCLLTWLTALEGRFRYRFMPKQRKVICTPYARTSHYDAQTTTIGCLVCLRQQVSSDEDLADFVRWIDGSGVSTTTGKWSDATLDRMLRKRRAEPSVRTAKRARSTATSSPPSVAPLAACAPAERATTYQQWLDTSVPSIPLWLASEAYWRSKST</sequence>
<dbReference type="RefSeq" id="XP_017990987.1">
    <property type="nucleotide sequence ID" value="XM_018134600.1"/>
</dbReference>
<dbReference type="GeneID" id="28726475"/>
<dbReference type="InterPro" id="IPR014016">
    <property type="entry name" value="UvrD-like_ATP-bd"/>
</dbReference>
<dbReference type="STRING" id="77020.A0A0M9VNN9"/>
<evidence type="ECO:0000313" key="9">
    <source>
        <dbReference type="Proteomes" id="UP000037751"/>
    </source>
</evidence>
<evidence type="ECO:0000256" key="2">
    <source>
        <dbReference type="ARBA" id="ARBA00022801"/>
    </source>
</evidence>
<dbReference type="GO" id="GO:0005524">
    <property type="term" value="F:ATP binding"/>
    <property type="evidence" value="ECO:0007669"/>
    <property type="project" value="UniProtKB-UniRule"/>
</dbReference>
<dbReference type="SUPFAM" id="SSF52540">
    <property type="entry name" value="P-loop containing nucleoside triphosphate hydrolases"/>
    <property type="match status" value="1"/>
</dbReference>
<evidence type="ECO:0000256" key="5">
    <source>
        <dbReference type="PROSITE-ProRule" id="PRU00560"/>
    </source>
</evidence>
<evidence type="ECO:0000256" key="1">
    <source>
        <dbReference type="ARBA" id="ARBA00022741"/>
    </source>
</evidence>
<dbReference type="OrthoDB" id="1470711at2759"/>
<evidence type="ECO:0000256" key="6">
    <source>
        <dbReference type="SAM" id="MobiDB-lite"/>
    </source>
</evidence>
<dbReference type="GO" id="GO:0031297">
    <property type="term" value="P:replication fork processing"/>
    <property type="evidence" value="ECO:0007669"/>
    <property type="project" value="TreeGrafter"/>
</dbReference>
<gene>
    <name evidence="8" type="ORF">Malapachy_0067</name>
</gene>
<dbReference type="PANTHER" id="PTHR11070">
    <property type="entry name" value="UVRD / RECB / PCRA DNA HELICASE FAMILY MEMBER"/>
    <property type="match status" value="1"/>
</dbReference>
<comment type="caution">
    <text evidence="8">The sequence shown here is derived from an EMBL/GenBank/DDBJ whole genome shotgun (WGS) entry which is preliminary data.</text>
</comment>
<dbReference type="InterPro" id="IPR000212">
    <property type="entry name" value="DNA_helicase_UvrD/REP"/>
</dbReference>
<feature type="compositionally biased region" description="Low complexity" evidence="6">
    <location>
        <begin position="730"/>
        <end position="741"/>
    </location>
</feature>
<dbReference type="PROSITE" id="PS51198">
    <property type="entry name" value="UVRD_HELICASE_ATP_BIND"/>
    <property type="match status" value="1"/>
</dbReference>
<protein>
    <submittedName>
        <fullName evidence="8">Dna helicase i</fullName>
    </submittedName>
</protein>
<dbReference type="EMBL" id="LGAV01000006">
    <property type="protein sequence ID" value="KOS13355.1"/>
    <property type="molecule type" value="Genomic_DNA"/>
</dbReference>
<reference evidence="8 9" key="1">
    <citation type="submission" date="2015-07" db="EMBL/GenBank/DDBJ databases">
        <title>Draft Genome Sequence of Malassezia furfur CBS1878 and Malassezia pachydermatis CBS1879.</title>
        <authorList>
            <person name="Triana S."/>
            <person name="Ohm R."/>
            <person name="Gonzalez A."/>
            <person name="DeCock H."/>
            <person name="Restrepo S."/>
            <person name="Celis A."/>
        </authorList>
    </citation>
    <scope>NUCLEOTIDE SEQUENCE [LARGE SCALE GENOMIC DNA]</scope>
    <source>
        <strain evidence="8 9">CBS 1879</strain>
    </source>
</reference>
<dbReference type="Gene3D" id="3.40.50.300">
    <property type="entry name" value="P-loop containing nucleotide triphosphate hydrolases"/>
    <property type="match status" value="2"/>
</dbReference>
<evidence type="ECO:0000259" key="7">
    <source>
        <dbReference type="PROSITE" id="PS51198"/>
    </source>
</evidence>
<keyword evidence="1 5" id="KW-0547">Nucleotide-binding</keyword>
<keyword evidence="4 5" id="KW-0067">ATP-binding</keyword>
<dbReference type="VEuPathDB" id="FungiDB:Malapachy_0067"/>
<feature type="domain" description="UvrD-like helicase ATP-binding" evidence="7">
    <location>
        <begin position="117"/>
        <end position="396"/>
    </location>
</feature>
<proteinExistence type="predicted"/>
<keyword evidence="3 5" id="KW-0347">Helicase</keyword>
<dbReference type="GO" id="GO:0016787">
    <property type="term" value="F:hydrolase activity"/>
    <property type="evidence" value="ECO:0007669"/>
    <property type="project" value="UniProtKB-UniRule"/>
</dbReference>
<keyword evidence="2 5" id="KW-0378">Hydrolase</keyword>
<accession>A0A0M9VNN9</accession>
<feature type="region of interest" description="Disordered" evidence="6">
    <location>
        <begin position="720"/>
        <end position="741"/>
    </location>
</feature>
<dbReference type="PANTHER" id="PTHR11070:SF30">
    <property type="entry name" value="F-BOX DNA HELICASE 1"/>
    <property type="match status" value="1"/>
</dbReference>
<keyword evidence="9" id="KW-1185">Reference proteome</keyword>
<feature type="binding site" evidence="5">
    <location>
        <begin position="138"/>
        <end position="145"/>
    </location>
    <ligand>
        <name>ATP</name>
        <dbReference type="ChEBI" id="CHEBI:30616"/>
    </ligand>
</feature>
<name>A0A0M9VNN9_9BASI</name>
<dbReference type="Pfam" id="PF00580">
    <property type="entry name" value="UvrD-helicase"/>
    <property type="match status" value="1"/>
</dbReference>
<evidence type="ECO:0000313" key="8">
    <source>
        <dbReference type="EMBL" id="KOS13355.1"/>
    </source>
</evidence>
<dbReference type="Proteomes" id="UP000037751">
    <property type="component" value="Unassembled WGS sequence"/>
</dbReference>
<dbReference type="InterPro" id="IPR027417">
    <property type="entry name" value="P-loop_NTPase"/>
</dbReference>
<dbReference type="Gene3D" id="1.10.486.10">
    <property type="entry name" value="PCRA, domain 4"/>
    <property type="match status" value="1"/>
</dbReference>